<dbReference type="InterPro" id="IPR032710">
    <property type="entry name" value="NTF2-like_dom_sf"/>
</dbReference>
<evidence type="ECO:0000313" key="2">
    <source>
        <dbReference type="EMBL" id="MBR0663358.1"/>
    </source>
</evidence>
<gene>
    <name evidence="2" type="ORF">GXW71_03220</name>
</gene>
<accession>A0ABS5ESU5</accession>
<keyword evidence="3" id="KW-1185">Reference proteome</keyword>
<feature type="domain" description="SnoaL-like" evidence="1">
    <location>
        <begin position="18"/>
        <end position="127"/>
    </location>
</feature>
<name>A0ABS5ESU5_9PROT</name>
<protein>
    <submittedName>
        <fullName evidence="2">Nuclear transport factor 2 family protein</fullName>
    </submittedName>
</protein>
<dbReference type="EMBL" id="JAAGBB010000003">
    <property type="protein sequence ID" value="MBR0663358.1"/>
    <property type="molecule type" value="Genomic_DNA"/>
</dbReference>
<evidence type="ECO:0000259" key="1">
    <source>
        <dbReference type="Pfam" id="PF12680"/>
    </source>
</evidence>
<dbReference type="RefSeq" id="WP_211850952.1">
    <property type="nucleotide sequence ID" value="NZ_JAAGBB010000003.1"/>
</dbReference>
<proteinExistence type="predicted"/>
<dbReference type="Proteomes" id="UP001196870">
    <property type="component" value="Unassembled WGS sequence"/>
</dbReference>
<dbReference type="InterPro" id="IPR037401">
    <property type="entry name" value="SnoaL-like"/>
</dbReference>
<reference evidence="3" key="1">
    <citation type="journal article" date="2021" name="Syst. Appl. Microbiol.">
        <title>Roseomonas hellenica sp. nov., isolated from roots of wild-growing Alkanna tinctoria.</title>
        <authorList>
            <person name="Rat A."/>
            <person name="Naranjo H.D."/>
            <person name="Lebbe L."/>
            <person name="Cnockaert M."/>
            <person name="Krigas N."/>
            <person name="Grigoriadou K."/>
            <person name="Maloupa E."/>
            <person name="Willems A."/>
        </authorList>
    </citation>
    <scope>NUCLEOTIDE SEQUENCE [LARGE SCALE GENOMIC DNA]</scope>
    <source>
        <strain evidence="3">LMG 31523</strain>
    </source>
</reference>
<organism evidence="2 3">
    <name type="scientific">Plastoroseomonas hellenica</name>
    <dbReference type="NCBI Taxonomy" id="2687306"/>
    <lineage>
        <taxon>Bacteria</taxon>
        <taxon>Pseudomonadati</taxon>
        <taxon>Pseudomonadota</taxon>
        <taxon>Alphaproteobacteria</taxon>
        <taxon>Acetobacterales</taxon>
        <taxon>Acetobacteraceae</taxon>
        <taxon>Plastoroseomonas</taxon>
    </lineage>
</organism>
<dbReference type="SUPFAM" id="SSF54427">
    <property type="entry name" value="NTF2-like"/>
    <property type="match status" value="1"/>
</dbReference>
<comment type="caution">
    <text evidence="2">The sequence shown here is derived from an EMBL/GenBank/DDBJ whole genome shotgun (WGS) entry which is preliminary data.</text>
</comment>
<sequence>MQDRGATSFHDDCRRIHRAWHECARTGDAAGYLALYAEDAVLESPLVPVVLDDVAGGVLRGRGEIHRFLTEAARRLTRGLTHWYRTDTWTTDGERLLVWEYPRATPDGEQLDIAEFMELEHGLIQRHRIYWGCHGTGLLARQARGEAAL</sequence>
<dbReference type="Gene3D" id="3.10.450.50">
    <property type="match status" value="1"/>
</dbReference>
<dbReference type="Pfam" id="PF12680">
    <property type="entry name" value="SnoaL_2"/>
    <property type="match status" value="1"/>
</dbReference>
<evidence type="ECO:0000313" key="3">
    <source>
        <dbReference type="Proteomes" id="UP001196870"/>
    </source>
</evidence>